<dbReference type="RefSeq" id="WP_306840253.1">
    <property type="nucleotide sequence ID" value="NZ_JAUSRF010000039.1"/>
</dbReference>
<dbReference type="EMBL" id="JAUSRF010000039">
    <property type="protein sequence ID" value="MDP9840762.1"/>
    <property type="molecule type" value="Genomic_DNA"/>
</dbReference>
<comment type="caution">
    <text evidence="1">The sequence shown here is derived from an EMBL/GenBank/DDBJ whole genome shotgun (WGS) entry which is preliminary data.</text>
</comment>
<protein>
    <submittedName>
        <fullName evidence="1">Uncharacterized protein</fullName>
    </submittedName>
</protein>
<keyword evidence="2" id="KW-1185">Reference proteome</keyword>
<sequence>MKVLYPFEGGIGVIDPSSDWSVEDVDLPEDHSQRNNWIADFSNPHGFGIGADAWFAEQSTDVDGGSEDVARR</sequence>
<evidence type="ECO:0000313" key="1">
    <source>
        <dbReference type="EMBL" id="MDP9840762.1"/>
    </source>
</evidence>
<name>A0ABT9Q207_9HYPH</name>
<reference evidence="1 2" key="1">
    <citation type="submission" date="2023-07" db="EMBL/GenBank/DDBJ databases">
        <title>Sorghum-associated microbial communities from plants grown in Nebraska, USA.</title>
        <authorList>
            <person name="Schachtman D."/>
        </authorList>
    </citation>
    <scope>NUCLEOTIDE SEQUENCE [LARGE SCALE GENOMIC DNA]</scope>
    <source>
        <strain evidence="1 2">DS1307</strain>
    </source>
</reference>
<proteinExistence type="predicted"/>
<organism evidence="1 2">
    <name type="scientific">Neorhizobium huautlense</name>
    <dbReference type="NCBI Taxonomy" id="67774"/>
    <lineage>
        <taxon>Bacteria</taxon>
        <taxon>Pseudomonadati</taxon>
        <taxon>Pseudomonadota</taxon>
        <taxon>Alphaproteobacteria</taxon>
        <taxon>Hyphomicrobiales</taxon>
        <taxon>Rhizobiaceae</taxon>
        <taxon>Rhizobium/Agrobacterium group</taxon>
        <taxon>Neorhizobium</taxon>
    </lineage>
</organism>
<evidence type="ECO:0000313" key="2">
    <source>
        <dbReference type="Proteomes" id="UP001241472"/>
    </source>
</evidence>
<accession>A0ABT9Q207</accession>
<dbReference type="Proteomes" id="UP001241472">
    <property type="component" value="Unassembled WGS sequence"/>
</dbReference>
<gene>
    <name evidence="1" type="ORF">J2T09_005550</name>
</gene>